<gene>
    <name evidence="1" type="ORF">DES36_10125</name>
</gene>
<dbReference type="RefSeq" id="WP_113919196.1">
    <property type="nucleotide sequence ID" value="NZ_QNRX01000001.1"/>
</dbReference>
<dbReference type="EMBL" id="QNRX01000001">
    <property type="protein sequence ID" value="RBP69982.1"/>
    <property type="molecule type" value="Genomic_DNA"/>
</dbReference>
<evidence type="ECO:0000313" key="2">
    <source>
        <dbReference type="Proteomes" id="UP000253490"/>
    </source>
</evidence>
<comment type="caution">
    <text evidence="1">The sequence shown here is derived from an EMBL/GenBank/DDBJ whole genome shotgun (WGS) entry which is preliminary data.</text>
</comment>
<keyword evidence="2" id="KW-1185">Reference proteome</keyword>
<sequence length="83" mass="9839">MKLIRQLGLTILTNDQYEVRIQKKIFGGYSLKKYIINSPFDLLETREVRLDISEEEAIELGKELLEKVYRTAKQYKKLNYIPS</sequence>
<accession>A0A366IF29</accession>
<proteinExistence type="predicted"/>
<dbReference type="AlphaFoldDB" id="A0A366IF29"/>
<dbReference type="Proteomes" id="UP000253490">
    <property type="component" value="Unassembled WGS sequence"/>
</dbReference>
<dbReference type="OrthoDB" id="1779271at2"/>
<reference evidence="1 2" key="1">
    <citation type="submission" date="2018-06" db="EMBL/GenBank/DDBJ databases">
        <title>Genomic Encyclopedia of Type Strains, Phase IV (KMG-IV): sequencing the most valuable type-strain genomes for metagenomic binning, comparative biology and taxonomic classification.</title>
        <authorList>
            <person name="Goeker M."/>
        </authorList>
    </citation>
    <scope>NUCLEOTIDE SEQUENCE [LARGE SCALE GENOMIC DNA]</scope>
    <source>
        <strain evidence="1 2">DSM 22112</strain>
    </source>
</reference>
<protein>
    <submittedName>
        <fullName evidence="1">Uncharacterized protein</fullName>
    </submittedName>
</protein>
<name>A0A366IF29_9FIRM</name>
<organism evidence="1 2">
    <name type="scientific">Alkalibaculum bacchi</name>
    <dbReference type="NCBI Taxonomy" id="645887"/>
    <lineage>
        <taxon>Bacteria</taxon>
        <taxon>Bacillati</taxon>
        <taxon>Bacillota</taxon>
        <taxon>Clostridia</taxon>
        <taxon>Eubacteriales</taxon>
        <taxon>Eubacteriaceae</taxon>
        <taxon>Alkalibaculum</taxon>
    </lineage>
</organism>
<evidence type="ECO:0000313" key="1">
    <source>
        <dbReference type="EMBL" id="RBP69982.1"/>
    </source>
</evidence>